<dbReference type="RefSeq" id="YP_009011717.1">
    <property type="nucleotide sequence ID" value="NC_023688.1"/>
</dbReference>
<keyword evidence="11" id="KW-1185">Reference proteome</keyword>
<dbReference type="EMBL" id="GU396103">
    <property type="protein sequence ID" value="ADQ53007.1"/>
    <property type="molecule type" value="Genomic_DNA"/>
</dbReference>
<dbReference type="CDD" id="cd05398">
    <property type="entry name" value="NT_ClassII-CCAase"/>
    <property type="match status" value="1"/>
</dbReference>
<dbReference type="InterPro" id="IPR002646">
    <property type="entry name" value="PolA_pol_head_dom"/>
</dbReference>
<keyword evidence="4" id="KW-0479">Metal-binding</keyword>
<dbReference type="PANTHER" id="PTHR47545">
    <property type="entry name" value="MULTIFUNCTIONAL CCA PROTEIN"/>
    <property type="match status" value="1"/>
</dbReference>
<dbReference type="GO" id="GO:0046872">
    <property type="term" value="F:metal ion binding"/>
    <property type="evidence" value="ECO:0007669"/>
    <property type="project" value="UniProtKB-KW"/>
</dbReference>
<feature type="domain" description="Poly A polymerase head" evidence="9">
    <location>
        <begin position="3"/>
        <end position="120"/>
    </location>
</feature>
<dbReference type="Proteomes" id="UP000008726">
    <property type="component" value="Segment"/>
</dbReference>
<dbReference type="Gene3D" id="1.10.3090.10">
    <property type="entry name" value="cca-adding enzyme, domain 2"/>
    <property type="match status" value="1"/>
</dbReference>
<keyword evidence="6" id="KW-0067">ATP-binding</keyword>
<evidence type="ECO:0000259" key="9">
    <source>
        <dbReference type="Pfam" id="PF01743"/>
    </source>
</evidence>
<dbReference type="OrthoDB" id="2898at10239"/>
<evidence type="ECO:0000256" key="7">
    <source>
        <dbReference type="ARBA" id="ARBA00022842"/>
    </source>
</evidence>
<gene>
    <name evidence="10" type="ORF">PX29p288</name>
</gene>
<keyword evidence="1" id="KW-0808">Transferase</keyword>
<keyword evidence="8" id="KW-0694">RNA-binding</keyword>
<evidence type="ECO:0000313" key="11">
    <source>
        <dbReference type="Proteomes" id="UP000008726"/>
    </source>
</evidence>
<proteinExistence type="predicted"/>
<reference evidence="10 11" key="1">
    <citation type="journal article" date="2010" name="Virol. J.">
        <title>Genomes of the T4-related bacteriophages as windows on microbial genome evolution.</title>
        <authorList>
            <person name="Petrov V.M."/>
            <person name="Ratnayaka S."/>
            <person name="Nolan J.M."/>
            <person name="Miller E.S."/>
            <person name="Karam J.D."/>
        </authorList>
    </citation>
    <scope>NUCLEOTIDE SEQUENCE [LARGE SCALE GENOMIC DNA]</scope>
</reference>
<evidence type="ECO:0000256" key="6">
    <source>
        <dbReference type="ARBA" id="ARBA00022840"/>
    </source>
</evidence>
<keyword evidence="3" id="KW-0548">Nucleotidyltransferase</keyword>
<dbReference type="Gene3D" id="3.30.460.10">
    <property type="entry name" value="Beta Polymerase, domain 2"/>
    <property type="match status" value="1"/>
</dbReference>
<evidence type="ECO:0000256" key="2">
    <source>
        <dbReference type="ARBA" id="ARBA00022694"/>
    </source>
</evidence>
<dbReference type="PANTHER" id="PTHR47545:SF1">
    <property type="entry name" value="MULTIFUNCTIONAL CCA PROTEIN"/>
    <property type="match status" value="1"/>
</dbReference>
<dbReference type="GO" id="GO:0016779">
    <property type="term" value="F:nucleotidyltransferase activity"/>
    <property type="evidence" value="ECO:0007669"/>
    <property type="project" value="UniProtKB-KW"/>
</dbReference>
<dbReference type="InterPro" id="IPR050124">
    <property type="entry name" value="tRNA_CCA-adding_enzyme"/>
</dbReference>
<evidence type="ECO:0000256" key="1">
    <source>
        <dbReference type="ARBA" id="ARBA00022679"/>
    </source>
</evidence>
<organism evidence="10 11">
    <name type="scientific">Aeromonas phage PX29</name>
    <dbReference type="NCBI Taxonomy" id="926067"/>
    <lineage>
        <taxon>Viruses</taxon>
        <taxon>Duplodnaviria</taxon>
        <taxon>Heunggongvirae</taxon>
        <taxon>Uroviricota</taxon>
        <taxon>Caudoviricetes</taxon>
        <taxon>Pantevenvirales</taxon>
        <taxon>Straboviridae</taxon>
        <taxon>Angelvirus</taxon>
        <taxon>Angelvirus px29</taxon>
    </lineage>
</organism>
<sequence>MNIYLVGGAVRDMVMNREPKDRDYVVVGSTHDEMIAKGYKQVGADFPVYLDHLGQEYALARTERSTGKGYNDFVTDFNPNVTLEQDLKRRDFTMNAMALGLNGVVVDPYNGQQDIKDRVVNVVNPQAFHEDPVRVLRACRFAARYDFRLSTLTMECILRCIKDGRMEHLTSERIWLEFEKSFGSKFDDFLAHLTLSGAVKALDIGGRFVNDVKINTLWMDHGHKNSSPVEQFAAMINHMDMKARDHFYSIVKVPCEFKKFVDIVRNSLQDSALNVRLYTALNSTRNKFREEIKNYFVDENEVSKEKFEAAEKAFDSVSAINYYLKGKELGNAMMCDRINKIADVLVK</sequence>
<dbReference type="InterPro" id="IPR043519">
    <property type="entry name" value="NT_sf"/>
</dbReference>
<keyword evidence="7" id="KW-0460">Magnesium</keyword>
<evidence type="ECO:0000256" key="4">
    <source>
        <dbReference type="ARBA" id="ARBA00022723"/>
    </source>
</evidence>
<keyword evidence="2" id="KW-0819">tRNA processing</keyword>
<dbReference type="GO" id="GO:0005524">
    <property type="term" value="F:ATP binding"/>
    <property type="evidence" value="ECO:0007669"/>
    <property type="project" value="UniProtKB-KW"/>
</dbReference>
<dbReference type="GO" id="GO:0008033">
    <property type="term" value="P:tRNA processing"/>
    <property type="evidence" value="ECO:0007669"/>
    <property type="project" value="UniProtKB-KW"/>
</dbReference>
<protein>
    <recommendedName>
        <fullName evidence="9">Poly A polymerase head domain-containing protein</fullName>
    </recommendedName>
</protein>
<dbReference type="SUPFAM" id="SSF81301">
    <property type="entry name" value="Nucleotidyltransferase"/>
    <property type="match status" value="1"/>
</dbReference>
<dbReference type="SUPFAM" id="SSF81891">
    <property type="entry name" value="Poly A polymerase C-terminal region-like"/>
    <property type="match status" value="1"/>
</dbReference>
<dbReference type="GeneID" id="18560212"/>
<name>E5DQM1_9CAUD</name>
<dbReference type="KEGG" id="vg:18560212"/>
<accession>E5DQM1</accession>
<evidence type="ECO:0000256" key="5">
    <source>
        <dbReference type="ARBA" id="ARBA00022741"/>
    </source>
</evidence>
<evidence type="ECO:0000256" key="3">
    <source>
        <dbReference type="ARBA" id="ARBA00022695"/>
    </source>
</evidence>
<keyword evidence="5" id="KW-0547">Nucleotide-binding</keyword>
<dbReference type="Pfam" id="PF01743">
    <property type="entry name" value="PolyA_pol"/>
    <property type="match status" value="1"/>
</dbReference>
<dbReference type="GO" id="GO:0003723">
    <property type="term" value="F:RNA binding"/>
    <property type="evidence" value="ECO:0007669"/>
    <property type="project" value="UniProtKB-KW"/>
</dbReference>
<evidence type="ECO:0000256" key="8">
    <source>
        <dbReference type="ARBA" id="ARBA00022884"/>
    </source>
</evidence>
<evidence type="ECO:0000313" key="10">
    <source>
        <dbReference type="EMBL" id="ADQ53007.1"/>
    </source>
</evidence>